<feature type="compositionally biased region" description="Gly residues" evidence="1">
    <location>
        <begin position="258"/>
        <end position="274"/>
    </location>
</feature>
<keyword evidence="4" id="KW-1185">Reference proteome</keyword>
<evidence type="ECO:0000313" key="3">
    <source>
        <dbReference type="EMBL" id="TBU63553.1"/>
    </source>
</evidence>
<name>A0A4Q9Q7P0_9APHY</name>
<dbReference type="InterPro" id="IPR046528">
    <property type="entry name" value="DUF6593"/>
</dbReference>
<organism evidence="3 4">
    <name type="scientific">Dichomitus squalens</name>
    <dbReference type="NCBI Taxonomy" id="114155"/>
    <lineage>
        <taxon>Eukaryota</taxon>
        <taxon>Fungi</taxon>
        <taxon>Dikarya</taxon>
        <taxon>Basidiomycota</taxon>
        <taxon>Agaricomycotina</taxon>
        <taxon>Agaricomycetes</taxon>
        <taxon>Polyporales</taxon>
        <taxon>Polyporaceae</taxon>
        <taxon>Dichomitus</taxon>
    </lineage>
</organism>
<reference evidence="3 4" key="1">
    <citation type="submission" date="2019-01" db="EMBL/GenBank/DDBJ databases">
        <title>Draft genome sequences of three monokaryotic isolates of the white-rot basidiomycete fungus Dichomitus squalens.</title>
        <authorList>
            <consortium name="DOE Joint Genome Institute"/>
            <person name="Lopez S.C."/>
            <person name="Andreopoulos B."/>
            <person name="Pangilinan J."/>
            <person name="Lipzen A."/>
            <person name="Riley R."/>
            <person name="Ahrendt S."/>
            <person name="Ng V."/>
            <person name="Barry K."/>
            <person name="Daum C."/>
            <person name="Grigoriev I.V."/>
            <person name="Hilden K.S."/>
            <person name="Makela M.R."/>
            <person name="de Vries R.P."/>
        </authorList>
    </citation>
    <scope>NUCLEOTIDE SEQUENCE [LARGE SCALE GENOMIC DNA]</scope>
    <source>
        <strain evidence="3 4">CBS 464.89</strain>
    </source>
</reference>
<protein>
    <recommendedName>
        <fullName evidence="2">DUF6593 domain-containing protein</fullName>
    </recommendedName>
</protein>
<accession>A0A4Q9Q7P0</accession>
<proteinExistence type="predicted"/>
<dbReference type="Proteomes" id="UP000292082">
    <property type="component" value="Unassembled WGS sequence"/>
</dbReference>
<dbReference type="AlphaFoldDB" id="A0A4Q9Q7P0"/>
<feature type="domain" description="DUF6593" evidence="2">
    <location>
        <begin position="9"/>
        <end position="160"/>
    </location>
</feature>
<evidence type="ECO:0000259" key="2">
    <source>
        <dbReference type="Pfam" id="PF20236"/>
    </source>
</evidence>
<dbReference type="Pfam" id="PF20236">
    <property type="entry name" value="DUF6593"/>
    <property type="match status" value="1"/>
</dbReference>
<evidence type="ECO:0000313" key="4">
    <source>
        <dbReference type="Proteomes" id="UP000292082"/>
    </source>
</evidence>
<gene>
    <name evidence="3" type="ORF">BD310DRAFT_841683</name>
</gene>
<feature type="region of interest" description="Disordered" evidence="1">
    <location>
        <begin position="224"/>
        <end position="274"/>
    </location>
</feature>
<evidence type="ECO:0000256" key="1">
    <source>
        <dbReference type="SAM" id="MobiDB-lite"/>
    </source>
</evidence>
<dbReference type="EMBL" id="ML145089">
    <property type="protein sequence ID" value="TBU63553.1"/>
    <property type="molecule type" value="Genomic_DNA"/>
</dbReference>
<sequence>MDISFVSTDPFNTEVIDSATGNLLYDIETPFKLLRKRTTTIWTARKKVVGLYERSWGHNKVAYLGETRKVAEWLPKESPMSSSRTFVAPNQKVYTWTLASGGTFKLFDAATQAAVAETRYTSAGTRSRKPHISINIGAELVPFLDTVLLAFLICEDERRDIDQQATDAGPPLVQDTGFNGHVASDTGLEASVVANAGLSDVNVVEQTEAHVDVGTSAVFDAGAHGGGGAGADSGQESSLGDGGGNDGGVMANAADHGGAWGDTGGYGGDAGEGE</sequence>